<evidence type="ECO:0000313" key="1">
    <source>
        <dbReference type="EMBL" id="MFC5449950.1"/>
    </source>
</evidence>
<dbReference type="SUPFAM" id="SSF140500">
    <property type="entry name" value="BAS1536-like"/>
    <property type="match status" value="1"/>
</dbReference>
<reference evidence="2" key="1">
    <citation type="journal article" date="2019" name="Int. J. Syst. Evol. Microbiol.">
        <title>The Global Catalogue of Microorganisms (GCM) 10K type strain sequencing project: providing services to taxonomists for standard genome sequencing and annotation.</title>
        <authorList>
            <consortium name="The Broad Institute Genomics Platform"/>
            <consortium name="The Broad Institute Genome Sequencing Center for Infectious Disease"/>
            <person name="Wu L."/>
            <person name="Ma J."/>
        </authorList>
    </citation>
    <scope>NUCLEOTIDE SEQUENCE [LARGE SCALE GENOMIC DNA]</scope>
    <source>
        <strain evidence="2">KACC 11904</strain>
    </source>
</reference>
<dbReference type="InterPro" id="IPR037208">
    <property type="entry name" value="Spo0E-like_sf"/>
</dbReference>
<evidence type="ECO:0000313" key="2">
    <source>
        <dbReference type="Proteomes" id="UP001596044"/>
    </source>
</evidence>
<sequence>MMNIEEQIEELRLQLIDVVKEQKFNLQHPCVIAVSRMLDTLIKQYYSITPSDSDLLLPLRLITSSYEGVKDSKR</sequence>
<dbReference type="RefSeq" id="WP_377525298.1">
    <property type="nucleotide sequence ID" value="NZ_JAQFVF010000080.1"/>
</dbReference>
<dbReference type="InterPro" id="IPR036638">
    <property type="entry name" value="HLH_DNA-bd_sf"/>
</dbReference>
<organism evidence="1 2">
    <name type="scientific">Paenibacillus aestuarii</name>
    <dbReference type="NCBI Taxonomy" id="516965"/>
    <lineage>
        <taxon>Bacteria</taxon>
        <taxon>Bacillati</taxon>
        <taxon>Bacillota</taxon>
        <taxon>Bacilli</taxon>
        <taxon>Bacillales</taxon>
        <taxon>Paenibacillaceae</taxon>
        <taxon>Paenibacillus</taxon>
    </lineage>
</organism>
<keyword evidence="2" id="KW-1185">Reference proteome</keyword>
<dbReference type="InterPro" id="IPR018540">
    <property type="entry name" value="Spo0E-like"/>
</dbReference>
<dbReference type="EMBL" id="JBHSMJ010000022">
    <property type="protein sequence ID" value="MFC5449950.1"/>
    <property type="molecule type" value="Genomic_DNA"/>
</dbReference>
<protein>
    <submittedName>
        <fullName evidence="1">Spo0E family sporulation regulatory protein-aspartic acid phosphatase</fullName>
    </submittedName>
</protein>
<name>A0ABW0K9C9_9BACL</name>
<proteinExistence type="predicted"/>
<dbReference type="Proteomes" id="UP001596044">
    <property type="component" value="Unassembled WGS sequence"/>
</dbReference>
<accession>A0ABW0K9C9</accession>
<comment type="caution">
    <text evidence="1">The sequence shown here is derived from an EMBL/GenBank/DDBJ whole genome shotgun (WGS) entry which is preliminary data.</text>
</comment>
<dbReference type="Gene3D" id="4.10.280.10">
    <property type="entry name" value="Helix-loop-helix DNA-binding domain"/>
    <property type="match status" value="1"/>
</dbReference>
<gene>
    <name evidence="1" type="ORF">ACFPOG_16995</name>
</gene>
<dbReference type="Pfam" id="PF09388">
    <property type="entry name" value="SpoOE-like"/>
    <property type="match status" value="1"/>
</dbReference>